<reference evidence="1 2" key="1">
    <citation type="submission" date="2023-03" db="EMBL/GenBank/DDBJ databases">
        <title>WGS of Gossypium arboreum.</title>
        <authorList>
            <person name="Yu D."/>
        </authorList>
    </citation>
    <scope>NUCLEOTIDE SEQUENCE [LARGE SCALE GENOMIC DNA]</scope>
    <source>
        <tissue evidence="1">Leaf</tissue>
    </source>
</reference>
<dbReference type="EMBL" id="JARKNE010000010">
    <property type="protein sequence ID" value="KAK5794548.1"/>
    <property type="molecule type" value="Genomic_DNA"/>
</dbReference>
<gene>
    <name evidence="1" type="ORF">PVK06_035782</name>
</gene>
<evidence type="ECO:0000313" key="2">
    <source>
        <dbReference type="Proteomes" id="UP001358586"/>
    </source>
</evidence>
<keyword evidence="2" id="KW-1185">Reference proteome</keyword>
<proteinExistence type="predicted"/>
<evidence type="ECO:0000313" key="1">
    <source>
        <dbReference type="EMBL" id="KAK5794548.1"/>
    </source>
</evidence>
<name>A0ABR0NHR9_GOSAR</name>
<comment type="caution">
    <text evidence="1">The sequence shown here is derived from an EMBL/GenBank/DDBJ whole genome shotgun (WGS) entry which is preliminary data.</text>
</comment>
<organism evidence="1 2">
    <name type="scientific">Gossypium arboreum</name>
    <name type="common">Tree cotton</name>
    <name type="synonym">Gossypium nanking</name>
    <dbReference type="NCBI Taxonomy" id="29729"/>
    <lineage>
        <taxon>Eukaryota</taxon>
        <taxon>Viridiplantae</taxon>
        <taxon>Streptophyta</taxon>
        <taxon>Embryophyta</taxon>
        <taxon>Tracheophyta</taxon>
        <taxon>Spermatophyta</taxon>
        <taxon>Magnoliopsida</taxon>
        <taxon>eudicotyledons</taxon>
        <taxon>Gunneridae</taxon>
        <taxon>Pentapetalae</taxon>
        <taxon>rosids</taxon>
        <taxon>malvids</taxon>
        <taxon>Malvales</taxon>
        <taxon>Malvaceae</taxon>
        <taxon>Malvoideae</taxon>
        <taxon>Gossypium</taxon>
    </lineage>
</organism>
<protein>
    <submittedName>
        <fullName evidence="1">Uncharacterized protein</fullName>
    </submittedName>
</protein>
<sequence length="87" mass="9696">MNLQKYTKYLQDLLVKSGSASVFTLAHVKEAQVAMASSFKISTSVLPTGFFYPYSYRVVTPDWTANAMLALIRQLSTAATILDTIWN</sequence>
<accession>A0ABR0NHR9</accession>
<dbReference type="Proteomes" id="UP001358586">
    <property type="component" value="Chromosome 10"/>
</dbReference>